<gene>
    <name evidence="10" type="ORF">A3A74_05030</name>
</gene>
<evidence type="ECO:0000256" key="5">
    <source>
        <dbReference type="ARBA" id="ARBA00022692"/>
    </source>
</evidence>
<dbReference type="GO" id="GO:0010041">
    <property type="term" value="P:response to iron(III) ion"/>
    <property type="evidence" value="ECO:0007669"/>
    <property type="project" value="TreeGrafter"/>
</dbReference>
<comment type="caution">
    <text evidence="10">The sequence shown here is derived from an EMBL/GenBank/DDBJ whole genome shotgun (WGS) entry which is preliminary data.</text>
</comment>
<protein>
    <recommendedName>
        <fullName evidence="9">Glycosyltransferase RgtA/B/C/D-like domain-containing protein</fullName>
    </recommendedName>
</protein>
<feature type="transmembrane region" description="Helical" evidence="8">
    <location>
        <begin position="5"/>
        <end position="22"/>
    </location>
</feature>
<feature type="transmembrane region" description="Helical" evidence="8">
    <location>
        <begin position="144"/>
        <end position="163"/>
    </location>
</feature>
<dbReference type="GO" id="GO:0005886">
    <property type="term" value="C:plasma membrane"/>
    <property type="evidence" value="ECO:0007669"/>
    <property type="project" value="UniProtKB-SubCell"/>
</dbReference>
<feature type="transmembrane region" description="Helical" evidence="8">
    <location>
        <begin position="373"/>
        <end position="392"/>
    </location>
</feature>
<evidence type="ECO:0000256" key="3">
    <source>
        <dbReference type="ARBA" id="ARBA00022676"/>
    </source>
</evidence>
<feature type="transmembrane region" description="Helical" evidence="8">
    <location>
        <begin position="121"/>
        <end position="138"/>
    </location>
</feature>
<evidence type="ECO:0000259" key="9">
    <source>
        <dbReference type="Pfam" id="PF13231"/>
    </source>
</evidence>
<dbReference type="Pfam" id="PF13231">
    <property type="entry name" value="PMT_2"/>
    <property type="match status" value="1"/>
</dbReference>
<keyword evidence="5 8" id="KW-0812">Transmembrane</keyword>
<dbReference type="GO" id="GO:0009103">
    <property type="term" value="P:lipopolysaccharide biosynthetic process"/>
    <property type="evidence" value="ECO:0007669"/>
    <property type="project" value="UniProtKB-ARBA"/>
</dbReference>
<proteinExistence type="predicted"/>
<evidence type="ECO:0000313" key="10">
    <source>
        <dbReference type="EMBL" id="OGK42493.1"/>
    </source>
</evidence>
<feature type="transmembrane region" description="Helical" evidence="8">
    <location>
        <begin position="170"/>
        <end position="186"/>
    </location>
</feature>
<evidence type="ECO:0000256" key="7">
    <source>
        <dbReference type="ARBA" id="ARBA00023136"/>
    </source>
</evidence>
<name>A0A1F7IGK8_9BACT</name>
<feature type="transmembrane region" description="Helical" evidence="8">
    <location>
        <begin position="347"/>
        <end position="367"/>
    </location>
</feature>
<organism evidence="10 11">
    <name type="scientific">Candidatus Roizmanbacteria bacterium RIFCSPLOWO2_01_FULL_35_13</name>
    <dbReference type="NCBI Taxonomy" id="1802055"/>
    <lineage>
        <taxon>Bacteria</taxon>
        <taxon>Candidatus Roizmaniibacteriota</taxon>
    </lineage>
</organism>
<evidence type="ECO:0000256" key="4">
    <source>
        <dbReference type="ARBA" id="ARBA00022679"/>
    </source>
</evidence>
<evidence type="ECO:0000256" key="6">
    <source>
        <dbReference type="ARBA" id="ARBA00022989"/>
    </source>
</evidence>
<keyword evidence="2" id="KW-1003">Cell membrane</keyword>
<evidence type="ECO:0000256" key="1">
    <source>
        <dbReference type="ARBA" id="ARBA00004651"/>
    </source>
</evidence>
<sequence>MSKYFFWIIIGVAILLRFWQIGNVPPSPDWDEASLGHNAYSIMTTGRDEYGKFLPVILRSFDDYKPGLYAYLIIPFIKLFDLNTMTVRLPSAIFGVLAIIGTYFLVKELFKKSHLSPQDSASNIALLASLLLAISPWHLQFSRIAFEAQVGLSLNIFSILFFIKGLKRGIYFVLSVILATLSIYVYQSEKVYLPILFLSLLIIYWKDLIKASREWIAGAVLVGVLLSIPIVYGLVNDPNSLLRARGVSSFADQTQFLKRNVVKYADDVERSDIIGMVVDNRRVEYAKAVVAGYISHFNFNWLFITGDIERHHAPNMGLLYLFELPLLLMGIYQLTFGNFSKKTKLTIFAIFLIAPIPASITSGVPHAVRTINFLPTFQIFTSLGILAAFYFVSSIKYQVLSIKAKYLIFTTFILFFIFNFSYFLNQYFVQQNYYYSESWQYGWKQAVEYVRPIKDKYNKIVVTNDRPLDQSYM</sequence>
<evidence type="ECO:0000256" key="2">
    <source>
        <dbReference type="ARBA" id="ARBA00022475"/>
    </source>
</evidence>
<feature type="transmembrane region" description="Helical" evidence="8">
    <location>
        <begin position="215"/>
        <end position="235"/>
    </location>
</feature>
<feature type="transmembrane region" description="Helical" evidence="8">
    <location>
        <begin position="404"/>
        <end position="424"/>
    </location>
</feature>
<keyword evidence="7 8" id="KW-0472">Membrane</keyword>
<feature type="transmembrane region" description="Helical" evidence="8">
    <location>
        <begin position="317"/>
        <end position="335"/>
    </location>
</feature>
<dbReference type="InterPro" id="IPR050297">
    <property type="entry name" value="LipidA_mod_glycosyltrf_83"/>
</dbReference>
<feature type="transmembrane region" description="Helical" evidence="8">
    <location>
        <begin position="192"/>
        <end position="208"/>
    </location>
</feature>
<comment type="subcellular location">
    <subcellularLocation>
        <location evidence="1">Cell membrane</location>
        <topology evidence="1">Multi-pass membrane protein</topology>
    </subcellularLocation>
</comment>
<accession>A0A1F7IGK8</accession>
<evidence type="ECO:0000256" key="8">
    <source>
        <dbReference type="SAM" id="Phobius"/>
    </source>
</evidence>
<dbReference type="STRING" id="1802055.A3A74_05030"/>
<keyword evidence="3" id="KW-0328">Glycosyltransferase</keyword>
<dbReference type="InterPro" id="IPR038731">
    <property type="entry name" value="RgtA/B/C-like"/>
</dbReference>
<feature type="transmembrane region" description="Helical" evidence="8">
    <location>
        <begin position="89"/>
        <end position="109"/>
    </location>
</feature>
<dbReference type="PANTHER" id="PTHR33908">
    <property type="entry name" value="MANNOSYLTRANSFERASE YKCB-RELATED"/>
    <property type="match status" value="1"/>
</dbReference>
<keyword evidence="6 8" id="KW-1133">Transmembrane helix</keyword>
<dbReference type="GO" id="GO:0016763">
    <property type="term" value="F:pentosyltransferase activity"/>
    <property type="evidence" value="ECO:0007669"/>
    <property type="project" value="TreeGrafter"/>
</dbReference>
<keyword evidence="4" id="KW-0808">Transferase</keyword>
<dbReference type="Proteomes" id="UP000179270">
    <property type="component" value="Unassembled WGS sequence"/>
</dbReference>
<dbReference type="AlphaFoldDB" id="A0A1F7IGK8"/>
<reference evidence="10 11" key="1">
    <citation type="journal article" date="2016" name="Nat. Commun.">
        <title>Thousands of microbial genomes shed light on interconnected biogeochemical processes in an aquifer system.</title>
        <authorList>
            <person name="Anantharaman K."/>
            <person name="Brown C.T."/>
            <person name="Hug L.A."/>
            <person name="Sharon I."/>
            <person name="Castelle C.J."/>
            <person name="Probst A.J."/>
            <person name="Thomas B.C."/>
            <person name="Singh A."/>
            <person name="Wilkins M.J."/>
            <person name="Karaoz U."/>
            <person name="Brodie E.L."/>
            <person name="Williams K.H."/>
            <person name="Hubbard S.S."/>
            <person name="Banfield J.F."/>
        </authorList>
    </citation>
    <scope>NUCLEOTIDE SEQUENCE [LARGE SCALE GENOMIC DNA]</scope>
</reference>
<feature type="non-terminal residue" evidence="10">
    <location>
        <position position="473"/>
    </location>
</feature>
<feature type="domain" description="Glycosyltransferase RgtA/B/C/D-like" evidence="9">
    <location>
        <begin position="65"/>
        <end position="229"/>
    </location>
</feature>
<evidence type="ECO:0000313" key="11">
    <source>
        <dbReference type="Proteomes" id="UP000179270"/>
    </source>
</evidence>
<dbReference type="EMBL" id="MGAF01000007">
    <property type="protein sequence ID" value="OGK42493.1"/>
    <property type="molecule type" value="Genomic_DNA"/>
</dbReference>
<dbReference type="PANTHER" id="PTHR33908:SF3">
    <property type="entry name" value="UNDECAPRENYL PHOSPHATE-ALPHA-4-AMINO-4-DEOXY-L-ARABINOSE ARABINOSYL TRANSFERASE"/>
    <property type="match status" value="1"/>
</dbReference>